<dbReference type="PANTHER" id="PTHR13962:SF17">
    <property type="entry name" value="FORKHEAD BOX PROTEIN N4"/>
    <property type="match status" value="1"/>
</dbReference>
<evidence type="ECO:0000256" key="2">
    <source>
        <dbReference type="ARBA" id="ARBA00023015"/>
    </source>
</evidence>
<dbReference type="GO" id="GO:0000987">
    <property type="term" value="F:cis-regulatory region sequence-specific DNA binding"/>
    <property type="evidence" value="ECO:0007669"/>
    <property type="project" value="TreeGrafter"/>
</dbReference>
<dbReference type="PROSITE" id="PS50039">
    <property type="entry name" value="FORK_HEAD_3"/>
    <property type="match status" value="1"/>
</dbReference>
<dbReference type="InterPro" id="IPR047119">
    <property type="entry name" value="FOXN2/3-like"/>
</dbReference>
<keyword evidence="9" id="KW-1185">Reference proteome</keyword>
<evidence type="ECO:0000313" key="9">
    <source>
        <dbReference type="Proteomes" id="UP000005237"/>
    </source>
</evidence>
<proteinExistence type="predicted"/>
<dbReference type="SMART" id="SM00339">
    <property type="entry name" value="FH"/>
    <property type="match status" value="1"/>
</dbReference>
<dbReference type="GO" id="GO:0003700">
    <property type="term" value="F:DNA-binding transcription factor activity"/>
    <property type="evidence" value="ECO:0007669"/>
    <property type="project" value="InterPro"/>
</dbReference>
<reference evidence="8" key="2">
    <citation type="submission" date="2022-06" db="UniProtKB">
        <authorList>
            <consortium name="EnsemblMetazoa"/>
        </authorList>
    </citation>
    <scope>IDENTIFICATION</scope>
    <source>
        <strain evidence="8">DF5081</strain>
    </source>
</reference>
<evidence type="ECO:0000313" key="8">
    <source>
        <dbReference type="EnsemblMetazoa" id="CJA02999.1"/>
    </source>
</evidence>
<evidence type="ECO:0000256" key="4">
    <source>
        <dbReference type="ARBA" id="ARBA00023163"/>
    </source>
</evidence>
<name>A0A8R1DHJ8_CAEJA</name>
<dbReference type="PANTHER" id="PTHR13962">
    <property type="entry name" value="FORKHEAD BOX PROTEIN N3-LIKE PROTEIN-RELATED"/>
    <property type="match status" value="1"/>
</dbReference>
<keyword evidence="3 6" id="KW-0238">DNA-binding</keyword>
<keyword evidence="5 6" id="KW-0539">Nucleus</keyword>
<dbReference type="InterPro" id="IPR001766">
    <property type="entry name" value="Fork_head_dom"/>
</dbReference>
<feature type="domain" description="Fork-head" evidence="7">
    <location>
        <begin position="171"/>
        <end position="247"/>
    </location>
</feature>
<dbReference type="InterPro" id="IPR036390">
    <property type="entry name" value="WH_DNA-bd_sf"/>
</dbReference>
<feature type="DNA-binding region" description="Fork-head" evidence="6">
    <location>
        <begin position="171"/>
        <end position="247"/>
    </location>
</feature>
<evidence type="ECO:0000259" key="7">
    <source>
        <dbReference type="PROSITE" id="PS50039"/>
    </source>
</evidence>
<dbReference type="EnsemblMetazoa" id="CJA02999.1">
    <property type="protein sequence ID" value="CJA02999.1"/>
    <property type="gene ID" value="WBGene00122203"/>
</dbReference>
<keyword evidence="4" id="KW-0804">Transcription</keyword>
<dbReference type="InterPro" id="IPR036388">
    <property type="entry name" value="WH-like_DNA-bd_sf"/>
</dbReference>
<dbReference type="Proteomes" id="UP000005237">
    <property type="component" value="Unassembled WGS sequence"/>
</dbReference>
<comment type="subcellular location">
    <subcellularLocation>
        <location evidence="1 6">Nucleus</location>
    </subcellularLocation>
</comment>
<dbReference type="Gene3D" id="1.10.10.10">
    <property type="entry name" value="Winged helix-like DNA-binding domain superfamily/Winged helix DNA-binding domain"/>
    <property type="match status" value="1"/>
</dbReference>
<dbReference type="GO" id="GO:0005634">
    <property type="term" value="C:nucleus"/>
    <property type="evidence" value="ECO:0007669"/>
    <property type="project" value="UniProtKB-SubCell"/>
</dbReference>
<accession>A0A8R1DHJ8</accession>
<reference evidence="9" key="1">
    <citation type="submission" date="2010-08" db="EMBL/GenBank/DDBJ databases">
        <authorList>
            <consortium name="Caenorhabditis japonica Sequencing Consortium"/>
            <person name="Wilson R.K."/>
        </authorList>
    </citation>
    <scope>NUCLEOTIDE SEQUENCE [LARGE SCALE GENOMIC DNA]</scope>
    <source>
        <strain evidence="9">DF5081</strain>
    </source>
</reference>
<dbReference type="SUPFAM" id="SSF46785">
    <property type="entry name" value="Winged helix' DNA-binding domain"/>
    <property type="match status" value="1"/>
</dbReference>
<protein>
    <submittedName>
        <fullName evidence="8">Fork-head domain-containing protein</fullName>
    </submittedName>
</protein>
<evidence type="ECO:0000256" key="3">
    <source>
        <dbReference type="ARBA" id="ARBA00023125"/>
    </source>
</evidence>
<evidence type="ECO:0000256" key="1">
    <source>
        <dbReference type="ARBA" id="ARBA00004123"/>
    </source>
</evidence>
<evidence type="ECO:0000256" key="6">
    <source>
        <dbReference type="PROSITE-ProRule" id="PRU00089"/>
    </source>
</evidence>
<keyword evidence="2" id="KW-0805">Transcription regulation</keyword>
<dbReference type="PRINTS" id="PR00053">
    <property type="entry name" value="FORKHEAD"/>
</dbReference>
<dbReference type="AlphaFoldDB" id="A0A8R1DHJ8"/>
<dbReference type="Pfam" id="PF00250">
    <property type="entry name" value="Forkhead"/>
    <property type="match status" value="1"/>
</dbReference>
<organism evidence="8 9">
    <name type="scientific">Caenorhabditis japonica</name>
    <dbReference type="NCBI Taxonomy" id="281687"/>
    <lineage>
        <taxon>Eukaryota</taxon>
        <taxon>Metazoa</taxon>
        <taxon>Ecdysozoa</taxon>
        <taxon>Nematoda</taxon>
        <taxon>Chromadorea</taxon>
        <taxon>Rhabditida</taxon>
        <taxon>Rhabditina</taxon>
        <taxon>Rhabditomorpha</taxon>
        <taxon>Rhabditoidea</taxon>
        <taxon>Rhabditidae</taxon>
        <taxon>Peloderinae</taxon>
        <taxon>Caenorhabditis</taxon>
    </lineage>
</organism>
<sequence length="498" mass="58676">MDDYNFENQNLIITPFDYDYGTYDTELERPANLQYSVDIHQKGETLFDNGYWDTIPGTTTHLESGLEEFQQIHVGEKLETSNIEEATSKPELSTYEQEFQDALRDCLGKLYVEPNATCQANVQFCSHPEPALPKSRKRRCHNDLVIPKKVSKKDEPKWCDNEDEEKPDDLQKPFSFYTLVTLAILNAPDKRIATNQVYYFLLHHFPYFRYANHNWENSVRNAITGSGTKGSAYFMKVGEERVQNKHKITVFGFKNEELAVKRAIEEIKKYNAEEELRGREFYQKMLLGEIGLPRQLFYHLIAHTHRTLAGPENSALFYHMLACRQLPNSVRHYNFFRVYNNPHNGSEPKFYETYLNCNDEYKKNVLNYTSFGDAVSPYEETVEIRQEEANCFHENIILYFDLQKQCQMQFPKYCRWQTPSVSDVYNLVLKPSEQRLEFKARIEAQMEVDRCESRKKRVWHPIEQVLSSRRLLHNVPVFSNSQFNTPHLNFHTNDKIPE</sequence>
<evidence type="ECO:0000256" key="5">
    <source>
        <dbReference type="ARBA" id="ARBA00023242"/>
    </source>
</evidence>